<keyword evidence="4" id="KW-0808">Transferase</keyword>
<keyword evidence="5 11" id="KW-0812">Transmembrane</keyword>
<keyword evidence="8 11" id="KW-0333">Golgi apparatus</keyword>
<comment type="similarity">
    <text evidence="2 11">Belongs to the glycosyltransferase 31 family.</text>
</comment>
<dbReference type="Gene3D" id="3.90.550.50">
    <property type="match status" value="1"/>
</dbReference>
<proteinExistence type="inferred from homology"/>
<keyword evidence="13" id="KW-1185">Reference proteome</keyword>
<keyword evidence="3 11" id="KW-0328">Glycosyltransferase</keyword>
<evidence type="ECO:0000256" key="5">
    <source>
        <dbReference type="ARBA" id="ARBA00022692"/>
    </source>
</evidence>
<dbReference type="GO" id="GO:0016758">
    <property type="term" value="F:hexosyltransferase activity"/>
    <property type="evidence" value="ECO:0007669"/>
    <property type="project" value="InterPro"/>
</dbReference>
<organism evidence="12 13">
    <name type="scientific">Ceutorhynchus assimilis</name>
    <name type="common">cabbage seed weevil</name>
    <dbReference type="NCBI Taxonomy" id="467358"/>
    <lineage>
        <taxon>Eukaryota</taxon>
        <taxon>Metazoa</taxon>
        <taxon>Ecdysozoa</taxon>
        <taxon>Arthropoda</taxon>
        <taxon>Hexapoda</taxon>
        <taxon>Insecta</taxon>
        <taxon>Pterygota</taxon>
        <taxon>Neoptera</taxon>
        <taxon>Endopterygota</taxon>
        <taxon>Coleoptera</taxon>
        <taxon>Polyphaga</taxon>
        <taxon>Cucujiformia</taxon>
        <taxon>Curculionidae</taxon>
        <taxon>Ceutorhynchinae</taxon>
        <taxon>Ceutorhynchus</taxon>
    </lineage>
</organism>
<evidence type="ECO:0000256" key="4">
    <source>
        <dbReference type="ARBA" id="ARBA00022679"/>
    </source>
</evidence>
<evidence type="ECO:0000256" key="11">
    <source>
        <dbReference type="RuleBase" id="RU363063"/>
    </source>
</evidence>
<dbReference type="PANTHER" id="PTHR11214:SF376">
    <property type="entry name" value="HEXOSYLTRANSFERASE"/>
    <property type="match status" value="1"/>
</dbReference>
<evidence type="ECO:0000256" key="10">
    <source>
        <dbReference type="ARBA" id="ARBA00023180"/>
    </source>
</evidence>
<dbReference type="Proteomes" id="UP001152799">
    <property type="component" value="Chromosome 13"/>
</dbReference>
<dbReference type="InterPro" id="IPR002659">
    <property type="entry name" value="Glyco_trans_31"/>
</dbReference>
<dbReference type="AlphaFoldDB" id="A0A9N9MI36"/>
<feature type="transmembrane region" description="Helical" evidence="11">
    <location>
        <begin position="12"/>
        <end position="35"/>
    </location>
</feature>
<name>A0A9N9MI36_9CUCU</name>
<evidence type="ECO:0000256" key="6">
    <source>
        <dbReference type="ARBA" id="ARBA00022968"/>
    </source>
</evidence>
<keyword evidence="9 11" id="KW-0472">Membrane</keyword>
<keyword evidence="10" id="KW-0325">Glycoprotein</keyword>
<evidence type="ECO:0000313" key="12">
    <source>
        <dbReference type="EMBL" id="CAG9763218.1"/>
    </source>
</evidence>
<evidence type="ECO:0000313" key="13">
    <source>
        <dbReference type="Proteomes" id="UP001152799"/>
    </source>
</evidence>
<keyword evidence="7 11" id="KW-1133">Transmembrane helix</keyword>
<keyword evidence="6 11" id="KW-0735">Signal-anchor</keyword>
<gene>
    <name evidence="12" type="ORF">CEUTPL_LOCUS3887</name>
</gene>
<dbReference type="GO" id="GO:0000139">
    <property type="term" value="C:Golgi membrane"/>
    <property type="evidence" value="ECO:0007669"/>
    <property type="project" value="UniProtKB-SubCell"/>
</dbReference>
<dbReference type="EMBL" id="OU892289">
    <property type="protein sequence ID" value="CAG9763218.1"/>
    <property type="molecule type" value="Genomic_DNA"/>
</dbReference>
<evidence type="ECO:0000256" key="2">
    <source>
        <dbReference type="ARBA" id="ARBA00008661"/>
    </source>
</evidence>
<evidence type="ECO:0000256" key="9">
    <source>
        <dbReference type="ARBA" id="ARBA00023136"/>
    </source>
</evidence>
<sequence length="360" mass="41678">MRFSDYNGTKNKVTLIGTMLFIHAVLIYIIIYMMVSRSGTQCQDVFQRPFEQHQIRLRPKRPNFPLEQLESNDATKLVNFTEFQYINNNEIICANSEVFLLILISSAPGNKPKRDSIRKTWGDRGPDVKLLFMLGYSENKATEMEIEIESHIYMDIVQGNFIDSYKNLTYKSVMSLKYVVYHCPQTTYVLKVDDDSFVNTPLLMNFLKHDLSPYGAENLFLCNDMTGSPAIREPNSKWYMPVEDFPDDCYPSYCSGWYAIFSPDIAFKLYKASQKLKYIYIDDAFVYGIAAQKANVTHVDLSYYTLAYRNEELLFNGTYDNIPLLFGYPNMGPEQIERVHGYFKNRPVEKSIHKLLGQGG</sequence>
<dbReference type="FunFam" id="3.90.550.50:FF:000001">
    <property type="entry name" value="Hexosyltransferase"/>
    <property type="match status" value="1"/>
</dbReference>
<protein>
    <recommendedName>
        <fullName evidence="11">Hexosyltransferase</fullName>
        <ecNumber evidence="11">2.4.1.-</ecNumber>
    </recommendedName>
</protein>
<evidence type="ECO:0000256" key="8">
    <source>
        <dbReference type="ARBA" id="ARBA00023034"/>
    </source>
</evidence>
<dbReference type="OrthoDB" id="115198at2759"/>
<comment type="subcellular location">
    <subcellularLocation>
        <location evidence="1 11">Golgi apparatus membrane</location>
        <topology evidence="1 11">Single-pass type II membrane protein</topology>
    </subcellularLocation>
</comment>
<accession>A0A9N9MI36</accession>
<dbReference type="Pfam" id="PF01762">
    <property type="entry name" value="Galactosyl_T"/>
    <property type="match status" value="1"/>
</dbReference>
<evidence type="ECO:0000256" key="3">
    <source>
        <dbReference type="ARBA" id="ARBA00022676"/>
    </source>
</evidence>
<dbReference type="PANTHER" id="PTHR11214">
    <property type="entry name" value="BETA-1,3-N-ACETYLGLUCOSAMINYLTRANSFERASE"/>
    <property type="match status" value="1"/>
</dbReference>
<evidence type="ECO:0000256" key="7">
    <source>
        <dbReference type="ARBA" id="ARBA00022989"/>
    </source>
</evidence>
<dbReference type="EC" id="2.4.1.-" evidence="11"/>
<evidence type="ECO:0000256" key="1">
    <source>
        <dbReference type="ARBA" id="ARBA00004323"/>
    </source>
</evidence>
<dbReference type="GO" id="GO:0006493">
    <property type="term" value="P:protein O-linked glycosylation"/>
    <property type="evidence" value="ECO:0007669"/>
    <property type="project" value="TreeGrafter"/>
</dbReference>
<reference evidence="12" key="1">
    <citation type="submission" date="2022-01" db="EMBL/GenBank/DDBJ databases">
        <authorList>
            <person name="King R."/>
        </authorList>
    </citation>
    <scope>NUCLEOTIDE SEQUENCE</scope>
</reference>